<accession>A0A1G8ZKE2</accession>
<keyword evidence="1" id="KW-0378">Hydrolase</keyword>
<proteinExistence type="predicted"/>
<feature type="domain" description="AB hydrolase-1" evidence="2">
    <location>
        <begin position="33"/>
        <end position="244"/>
    </location>
</feature>
<dbReference type="SUPFAM" id="SSF53474">
    <property type="entry name" value="alpha/beta-Hydrolases"/>
    <property type="match status" value="1"/>
</dbReference>
<evidence type="ECO:0000313" key="3">
    <source>
        <dbReference type="EMBL" id="SDK15546.1"/>
    </source>
</evidence>
<sequence>MIDFILRRFDHGELTMLVRQYGRMLPDGQGRAFVLVHGIGASSRYFARLSRRLAPHGIVYAVDLPGFGASPSPSAPLDIPDFAALLRAFAEAWGIIDPVLVGHSMGTQVVAEATLQDPSLSSSLVLIAPVVDPAAPTGLGQALRLVRDVFTEPPSANWIVAVDYLRCGPRRYFSALPAMLSYRLEERVRLLTAPTLVIRGSQDPVTPADWAARLVAAIPGASRLDVPGASHVVQYAAPQAVAAAIVSHARIGVPGTASEPEQ</sequence>
<dbReference type="Proteomes" id="UP000198701">
    <property type="component" value="Unassembled WGS sequence"/>
</dbReference>
<dbReference type="PANTHER" id="PTHR43798:SF31">
    <property type="entry name" value="AB HYDROLASE SUPERFAMILY PROTEIN YCLE"/>
    <property type="match status" value="1"/>
</dbReference>
<dbReference type="Pfam" id="PF12697">
    <property type="entry name" value="Abhydrolase_6"/>
    <property type="match status" value="1"/>
</dbReference>
<dbReference type="InterPro" id="IPR029058">
    <property type="entry name" value="AB_hydrolase_fold"/>
</dbReference>
<evidence type="ECO:0000259" key="2">
    <source>
        <dbReference type="Pfam" id="PF12697"/>
    </source>
</evidence>
<name>A0A1G8ZKE2_9MICO</name>
<keyword evidence="4" id="KW-1185">Reference proteome</keyword>
<reference evidence="3 4" key="1">
    <citation type="submission" date="2016-10" db="EMBL/GenBank/DDBJ databases">
        <authorList>
            <person name="de Groot N.N."/>
        </authorList>
    </citation>
    <scope>NUCLEOTIDE SEQUENCE [LARGE SCALE GENOMIC DNA]</scope>
    <source>
        <strain evidence="3 4">CGMCC 1.5382</strain>
    </source>
</reference>
<dbReference type="RefSeq" id="WP_092321929.1">
    <property type="nucleotide sequence ID" value="NZ_FNFU01000003.1"/>
</dbReference>
<evidence type="ECO:0000313" key="4">
    <source>
        <dbReference type="Proteomes" id="UP000198701"/>
    </source>
</evidence>
<gene>
    <name evidence="3" type="ORF">SAMN05216282_103133</name>
</gene>
<dbReference type="GO" id="GO:0016787">
    <property type="term" value="F:hydrolase activity"/>
    <property type="evidence" value="ECO:0007669"/>
    <property type="project" value="UniProtKB-KW"/>
</dbReference>
<dbReference type="STRING" id="386301.SAMN05216282_103133"/>
<dbReference type="GO" id="GO:0016020">
    <property type="term" value="C:membrane"/>
    <property type="evidence" value="ECO:0007669"/>
    <property type="project" value="TreeGrafter"/>
</dbReference>
<dbReference type="InterPro" id="IPR050266">
    <property type="entry name" value="AB_hydrolase_sf"/>
</dbReference>
<evidence type="ECO:0000256" key="1">
    <source>
        <dbReference type="ARBA" id="ARBA00022801"/>
    </source>
</evidence>
<dbReference type="OrthoDB" id="9769541at2"/>
<dbReference type="AlphaFoldDB" id="A0A1G8ZKE2"/>
<protein>
    <submittedName>
        <fullName evidence="3">Pimeloyl-ACP methyl ester carboxylesterase</fullName>
    </submittedName>
</protein>
<dbReference type="Gene3D" id="3.40.50.1820">
    <property type="entry name" value="alpha/beta hydrolase"/>
    <property type="match status" value="1"/>
</dbReference>
<dbReference type="EMBL" id="FNFU01000003">
    <property type="protein sequence ID" value="SDK15546.1"/>
    <property type="molecule type" value="Genomic_DNA"/>
</dbReference>
<dbReference type="PANTHER" id="PTHR43798">
    <property type="entry name" value="MONOACYLGLYCEROL LIPASE"/>
    <property type="match status" value="1"/>
</dbReference>
<organism evidence="3 4">
    <name type="scientific">Cryobacterium psychrotolerans</name>
    <dbReference type="NCBI Taxonomy" id="386301"/>
    <lineage>
        <taxon>Bacteria</taxon>
        <taxon>Bacillati</taxon>
        <taxon>Actinomycetota</taxon>
        <taxon>Actinomycetes</taxon>
        <taxon>Micrococcales</taxon>
        <taxon>Microbacteriaceae</taxon>
        <taxon>Cryobacterium</taxon>
    </lineage>
</organism>
<dbReference type="InterPro" id="IPR000073">
    <property type="entry name" value="AB_hydrolase_1"/>
</dbReference>